<feature type="region of interest" description="Disordered" evidence="1">
    <location>
        <begin position="46"/>
        <end position="68"/>
    </location>
</feature>
<protein>
    <submittedName>
        <fullName evidence="2">Uncharacterized protein</fullName>
    </submittedName>
</protein>
<accession>A0A382PS26</accession>
<reference evidence="2" key="1">
    <citation type="submission" date="2018-05" db="EMBL/GenBank/DDBJ databases">
        <authorList>
            <person name="Lanie J.A."/>
            <person name="Ng W.-L."/>
            <person name="Kazmierczak K.M."/>
            <person name="Andrzejewski T.M."/>
            <person name="Davidsen T.M."/>
            <person name="Wayne K.J."/>
            <person name="Tettelin H."/>
            <person name="Glass J.I."/>
            <person name="Rusch D."/>
            <person name="Podicherti R."/>
            <person name="Tsui H.-C.T."/>
            <person name="Winkler M.E."/>
        </authorList>
    </citation>
    <scope>NUCLEOTIDE SEQUENCE</scope>
</reference>
<evidence type="ECO:0000256" key="1">
    <source>
        <dbReference type="SAM" id="MobiDB-lite"/>
    </source>
</evidence>
<evidence type="ECO:0000313" key="2">
    <source>
        <dbReference type="EMBL" id="SVC76036.1"/>
    </source>
</evidence>
<organism evidence="2">
    <name type="scientific">marine metagenome</name>
    <dbReference type="NCBI Taxonomy" id="408172"/>
    <lineage>
        <taxon>unclassified sequences</taxon>
        <taxon>metagenomes</taxon>
        <taxon>ecological metagenomes</taxon>
    </lineage>
</organism>
<proteinExistence type="predicted"/>
<name>A0A382PS26_9ZZZZ</name>
<dbReference type="EMBL" id="UINC01109304">
    <property type="protein sequence ID" value="SVC76036.1"/>
    <property type="molecule type" value="Genomic_DNA"/>
</dbReference>
<feature type="non-terminal residue" evidence="2">
    <location>
        <position position="1"/>
    </location>
</feature>
<gene>
    <name evidence="2" type="ORF">METZ01_LOCUS328890</name>
</gene>
<sequence length="68" mass="7701">LYVDGQYQGTDKIIEENEKEIVLYFETEVESFITIIHKGKNTIQTYSSTGKDPNKDLPPGFGSCDINQ</sequence>
<dbReference type="AlphaFoldDB" id="A0A382PS26"/>